<accession>A0A1H8W3Y8</accession>
<evidence type="ECO:0000256" key="2">
    <source>
        <dbReference type="ARBA" id="ARBA00022525"/>
    </source>
</evidence>
<feature type="domain" description="Fibronectin type-III" evidence="9">
    <location>
        <begin position="229"/>
        <end position="327"/>
    </location>
</feature>
<keyword evidence="7" id="KW-0812">Transmembrane</keyword>
<dbReference type="InterPro" id="IPR036116">
    <property type="entry name" value="FN3_sf"/>
</dbReference>
<organism evidence="10 11">
    <name type="scientific">Trujillonella endophytica</name>
    <dbReference type="NCBI Taxonomy" id="673521"/>
    <lineage>
        <taxon>Bacteria</taxon>
        <taxon>Bacillati</taxon>
        <taxon>Actinomycetota</taxon>
        <taxon>Actinomycetes</taxon>
        <taxon>Geodermatophilales</taxon>
        <taxon>Geodermatophilaceae</taxon>
        <taxon>Trujillonella</taxon>
    </lineage>
</organism>
<dbReference type="PROSITE" id="PS50847">
    <property type="entry name" value="GRAM_POS_ANCHORING"/>
    <property type="match status" value="1"/>
</dbReference>
<dbReference type="RefSeq" id="WP_091947875.1">
    <property type="nucleotide sequence ID" value="NZ_FOEE01000016.1"/>
</dbReference>
<keyword evidence="7" id="KW-1133">Transmembrane helix</keyword>
<keyword evidence="5" id="KW-0378">Hydrolase</keyword>
<evidence type="ECO:0000256" key="7">
    <source>
        <dbReference type="SAM" id="Phobius"/>
    </source>
</evidence>
<evidence type="ECO:0000256" key="3">
    <source>
        <dbReference type="ARBA" id="ARBA00022729"/>
    </source>
</evidence>
<feature type="domain" description="Fibronectin type-III" evidence="9">
    <location>
        <begin position="330"/>
        <end position="428"/>
    </location>
</feature>
<dbReference type="GO" id="GO:0016798">
    <property type="term" value="F:hydrolase activity, acting on glycosyl bonds"/>
    <property type="evidence" value="ECO:0007669"/>
    <property type="project" value="UniProtKB-KW"/>
</dbReference>
<dbReference type="InterPro" id="IPR013783">
    <property type="entry name" value="Ig-like_fold"/>
</dbReference>
<dbReference type="SMART" id="SM00060">
    <property type="entry name" value="FN3"/>
    <property type="match status" value="2"/>
</dbReference>
<feature type="domain" description="Gram-positive cocci surface proteins LPxTG" evidence="8">
    <location>
        <begin position="539"/>
        <end position="574"/>
    </location>
</feature>
<keyword evidence="1" id="KW-0134">Cell wall</keyword>
<keyword evidence="2" id="KW-0964">Secreted</keyword>
<evidence type="ECO:0000256" key="1">
    <source>
        <dbReference type="ARBA" id="ARBA00022512"/>
    </source>
</evidence>
<dbReference type="OrthoDB" id="5186542at2"/>
<evidence type="ECO:0000256" key="6">
    <source>
        <dbReference type="ARBA" id="ARBA00023326"/>
    </source>
</evidence>
<gene>
    <name evidence="10" type="ORF">SAMN05660991_04025</name>
</gene>
<evidence type="ECO:0000313" key="10">
    <source>
        <dbReference type="EMBL" id="SEP22349.1"/>
    </source>
</evidence>
<evidence type="ECO:0000259" key="9">
    <source>
        <dbReference type="PROSITE" id="PS50853"/>
    </source>
</evidence>
<proteinExistence type="predicted"/>
<keyword evidence="5" id="KW-0326">Glycosidase</keyword>
<dbReference type="InterPro" id="IPR019931">
    <property type="entry name" value="LPXTG_anchor"/>
</dbReference>
<dbReference type="STRING" id="673521.SAMN05660991_04025"/>
<evidence type="ECO:0000256" key="4">
    <source>
        <dbReference type="ARBA" id="ARBA00023088"/>
    </source>
</evidence>
<keyword evidence="6" id="KW-0624">Polysaccharide degradation</keyword>
<dbReference type="Pfam" id="PF00041">
    <property type="entry name" value="fn3"/>
    <property type="match status" value="1"/>
</dbReference>
<reference evidence="11" key="1">
    <citation type="submission" date="2016-10" db="EMBL/GenBank/DDBJ databases">
        <authorList>
            <person name="Varghese N."/>
            <person name="Submissions S."/>
        </authorList>
    </citation>
    <scope>NUCLEOTIDE SEQUENCE [LARGE SCALE GENOMIC DNA]</scope>
    <source>
        <strain evidence="11">DSM 45413</strain>
    </source>
</reference>
<keyword evidence="7" id="KW-0472">Membrane</keyword>
<dbReference type="Proteomes" id="UP000198960">
    <property type="component" value="Unassembled WGS sequence"/>
</dbReference>
<dbReference type="SUPFAM" id="SSF49265">
    <property type="entry name" value="Fibronectin type III"/>
    <property type="match status" value="1"/>
</dbReference>
<dbReference type="PROSITE" id="PS50853">
    <property type="entry name" value="FN3"/>
    <property type="match status" value="2"/>
</dbReference>
<dbReference type="AlphaFoldDB" id="A0A1H8W3Y8"/>
<evidence type="ECO:0000259" key="8">
    <source>
        <dbReference type="PROSITE" id="PS50847"/>
    </source>
</evidence>
<dbReference type="GO" id="GO:0000272">
    <property type="term" value="P:polysaccharide catabolic process"/>
    <property type="evidence" value="ECO:0007669"/>
    <property type="project" value="UniProtKB-KW"/>
</dbReference>
<evidence type="ECO:0000256" key="5">
    <source>
        <dbReference type="ARBA" id="ARBA00023295"/>
    </source>
</evidence>
<sequence>MHLAPSSRRALGLAAVGAIALSTTLVSLSGVASATPLPGGPSELRFSTDAASVAEDGYSLIDGAFTVPSGYCQMSWTVRGAAGGSGYYGAGLPGEVVQGDTAAAPGVYAVTVGTAGGPGAFSVGGVAGTGSAPAAAAGGVLMMPMPGGMPGMFIPMPAGAGGGGGGGSAVTGPGGFAVQAPGGAGGGPLQGIGGGALALPDGLSAGVPGPTGAGLVEVVVSPCAPVLAAPSAPQGLAVEAGRSGALDLSFLPGAFDADAQSPVTGYEVTTDGGATHDPLPTSAEQGARIGALAALANGTAYDVQVRATSAVGPSAWSDEVTATPYLAIGAPVNVRATAGPSSIVLTWDAPTSPGTYGLAGYVVGGEATSADGTDGASGIACETTPDVRTCVLVATPGWSHTFGVTPVDAEGNPGAHSAVVTVSDVPRSSVPAGVPARSGDLVRPAGQTGSVAVGSPVTFSGSGYLPGSTVTLLVYSEPQVLTTVVADASGSFTVTVTVPAGLVAGQHTLVASGVDLTGALRYLTLPITVAGGTTGSGGLAYTGAAVAVPAMAGLAALALGGGLVLAGRRRRTAE</sequence>
<keyword evidence="6" id="KW-0119">Carbohydrate metabolism</keyword>
<evidence type="ECO:0000313" key="11">
    <source>
        <dbReference type="Proteomes" id="UP000198960"/>
    </source>
</evidence>
<dbReference type="EMBL" id="FOEE01000016">
    <property type="protein sequence ID" value="SEP22349.1"/>
    <property type="molecule type" value="Genomic_DNA"/>
</dbReference>
<dbReference type="Gene3D" id="2.60.40.10">
    <property type="entry name" value="Immunoglobulins"/>
    <property type="match status" value="3"/>
</dbReference>
<feature type="transmembrane region" description="Helical" evidence="7">
    <location>
        <begin position="539"/>
        <end position="566"/>
    </location>
</feature>
<name>A0A1H8W3Y8_9ACTN</name>
<keyword evidence="11" id="KW-1185">Reference proteome</keyword>
<dbReference type="CDD" id="cd00063">
    <property type="entry name" value="FN3"/>
    <property type="match status" value="2"/>
</dbReference>
<protein>
    <submittedName>
        <fullName evidence="10">Ig-like domain (Group 3)</fullName>
    </submittedName>
</protein>
<keyword evidence="4" id="KW-0572">Peptidoglycan-anchor</keyword>
<dbReference type="InterPro" id="IPR003961">
    <property type="entry name" value="FN3_dom"/>
</dbReference>
<keyword evidence="3" id="KW-0732">Signal</keyword>